<dbReference type="EMBL" id="JAMQAW010000008">
    <property type="protein sequence ID" value="MCM2388812.1"/>
    <property type="molecule type" value="Genomic_DNA"/>
</dbReference>
<keyword evidence="3" id="KW-1185">Reference proteome</keyword>
<evidence type="ECO:0000313" key="3">
    <source>
        <dbReference type="Proteomes" id="UP001431429"/>
    </source>
</evidence>
<dbReference type="Proteomes" id="UP001431429">
    <property type="component" value="Unassembled WGS sequence"/>
</dbReference>
<evidence type="ECO:0000256" key="1">
    <source>
        <dbReference type="SAM" id="MobiDB-lite"/>
    </source>
</evidence>
<accession>A0ABT0UJK7</accession>
<sequence length="439" mass="47012">MTALKPPTDAQRRLLLAAVADSKHALPGGVRGRTLDRMVSAHWIEEVTPDEREASAVQADGYTGFTRFVITTEGREALMPEPKAAALQEANPHTGSMGNVHYAATCGLVRDGLAEFRKTDGTVIDSAPMVDRFRLGSLYITALGRRLAGLQGERPVPEYVRRDGLAVHTPGDGQGPETVLIEGGPDRNGQIAVLRVSDREYRRVPFTELGPFPGSQSPPAGDLTDWWSITDLHRTELARVQGPTRDAALIAALRIPHVSAIGALPRLSAFPLHAHELTGSEPNTPVDYKLLDSIGTVSASAYIVRVESQGRETQWVSAQSGALVRARLINARQCGGAIAVEESGDATKVVFTSHAGRFDQATYTAVPTTGETQSECAVCGQWQAEHETPVAACRNFSTGPIAFTADNPGCASCKQPKTQHGGRSRGAFFTLACSDFQQP</sequence>
<dbReference type="RefSeq" id="WP_250919138.1">
    <property type="nucleotide sequence ID" value="NZ_JAMQAW010000008.1"/>
</dbReference>
<proteinExistence type="predicted"/>
<comment type="caution">
    <text evidence="2">The sequence shown here is derived from an EMBL/GenBank/DDBJ whole genome shotgun (WGS) entry which is preliminary data.</text>
</comment>
<reference evidence="2" key="1">
    <citation type="submission" date="2022-06" db="EMBL/GenBank/DDBJ databases">
        <title>Genome public.</title>
        <authorList>
            <person name="Sun Q."/>
        </authorList>
    </citation>
    <scope>NUCLEOTIDE SEQUENCE</scope>
    <source>
        <strain evidence="2">CWNU-1</strain>
    </source>
</reference>
<feature type="region of interest" description="Disordered" evidence="1">
    <location>
        <begin position="165"/>
        <end position="184"/>
    </location>
</feature>
<gene>
    <name evidence="2" type="ORF">NBG84_11000</name>
</gene>
<protein>
    <submittedName>
        <fullName evidence="2">Uncharacterized protein</fullName>
    </submittedName>
</protein>
<name>A0ABT0UJK7_9ACTN</name>
<organism evidence="2 3">
    <name type="scientific">Streptomyces albipurpureus</name>
    <dbReference type="NCBI Taxonomy" id="2897419"/>
    <lineage>
        <taxon>Bacteria</taxon>
        <taxon>Bacillati</taxon>
        <taxon>Actinomycetota</taxon>
        <taxon>Actinomycetes</taxon>
        <taxon>Kitasatosporales</taxon>
        <taxon>Streptomycetaceae</taxon>
        <taxon>Streptomyces</taxon>
    </lineage>
</organism>
<evidence type="ECO:0000313" key="2">
    <source>
        <dbReference type="EMBL" id="MCM2388812.1"/>
    </source>
</evidence>